<dbReference type="Proteomes" id="UP000293719">
    <property type="component" value="Chromosome"/>
</dbReference>
<dbReference type="EMBL" id="CP036532">
    <property type="protein sequence ID" value="QBK31588.1"/>
    <property type="molecule type" value="Genomic_DNA"/>
</dbReference>
<name>A0A4V1A470_9HYPH</name>
<protein>
    <submittedName>
        <fullName evidence="1">Type II toxin-antitoxin system HicA family toxin</fullName>
    </submittedName>
</protein>
<dbReference type="OrthoDB" id="426853at2"/>
<reference evidence="1 2" key="1">
    <citation type="journal article" date="2017" name="Int. J. Syst. Evol. Microbiol.">
        <title>Roseitalea porphyridii gen. nov., sp. nov., isolated from a red alga, and reclassification of Hoeflea suaedae Chung et al. 2013 as Pseudohoeflea suaedae gen. nov., comb. nov.</title>
        <authorList>
            <person name="Hyeon J.W."/>
            <person name="Jeong S.E."/>
            <person name="Baek K."/>
            <person name="Jeon C.O."/>
        </authorList>
    </citation>
    <scope>NUCLEOTIDE SEQUENCE [LARGE SCALE GENOMIC DNA]</scope>
    <source>
        <strain evidence="1 2">MA7-20</strain>
    </source>
</reference>
<evidence type="ECO:0000313" key="1">
    <source>
        <dbReference type="EMBL" id="QBK31588.1"/>
    </source>
</evidence>
<dbReference type="KEGG" id="rpod:E0E05_13820"/>
<accession>A0A4V1A470</accession>
<dbReference type="AlphaFoldDB" id="A0A4V1A470"/>
<gene>
    <name evidence="1" type="ORF">E0E05_13820</name>
</gene>
<proteinExistence type="predicted"/>
<organism evidence="1 2">
    <name type="scientific">Roseitalea porphyridii</name>
    <dbReference type="NCBI Taxonomy" id="1852022"/>
    <lineage>
        <taxon>Bacteria</taxon>
        <taxon>Pseudomonadati</taxon>
        <taxon>Pseudomonadota</taxon>
        <taxon>Alphaproteobacteria</taxon>
        <taxon>Hyphomicrobiales</taxon>
        <taxon>Ahrensiaceae</taxon>
        <taxon>Roseitalea</taxon>
    </lineage>
</organism>
<evidence type="ECO:0000313" key="2">
    <source>
        <dbReference type="Proteomes" id="UP000293719"/>
    </source>
</evidence>
<sequence>MTRTQFIRRLRRIARKNGLEFELDTSRGAGSHYIVRVGDKRTTVQSDLNPRRIERIMKQLGLQ</sequence>
<dbReference type="GeneID" id="90768380"/>
<keyword evidence="2" id="KW-1185">Reference proteome</keyword>
<dbReference type="RefSeq" id="WP_131617248.1">
    <property type="nucleotide sequence ID" value="NZ_CP036532.1"/>
</dbReference>